<feature type="compositionally biased region" description="Acidic residues" evidence="1">
    <location>
        <begin position="71"/>
        <end position="80"/>
    </location>
</feature>
<keyword evidence="3" id="KW-1185">Reference proteome</keyword>
<dbReference type="AlphaFoldDB" id="A0A1E3QN95"/>
<feature type="compositionally biased region" description="Basic and acidic residues" evidence="1">
    <location>
        <begin position="46"/>
        <end position="63"/>
    </location>
</feature>
<accession>A0A1E3QN95</accession>
<dbReference type="InterPro" id="IPR031355">
    <property type="entry name" value="YBL010C/LAA2-like"/>
</dbReference>
<gene>
    <name evidence="2" type="ORF">BABINDRAFT_8767</name>
</gene>
<feature type="compositionally biased region" description="Basic and acidic residues" evidence="1">
    <location>
        <begin position="13"/>
        <end position="31"/>
    </location>
</feature>
<evidence type="ECO:0000313" key="2">
    <source>
        <dbReference type="EMBL" id="ODQ79179.1"/>
    </source>
</evidence>
<name>A0A1E3QN95_9ASCO</name>
<reference evidence="3" key="1">
    <citation type="submission" date="2016-05" db="EMBL/GenBank/DDBJ databases">
        <title>Comparative genomics of biotechnologically important yeasts.</title>
        <authorList>
            <consortium name="DOE Joint Genome Institute"/>
            <person name="Riley R."/>
            <person name="Haridas S."/>
            <person name="Wolfe K.H."/>
            <person name="Lopes M.R."/>
            <person name="Hittinger C.T."/>
            <person name="Goker M."/>
            <person name="Salamov A."/>
            <person name="Wisecaver J."/>
            <person name="Long T.M."/>
            <person name="Aerts A.L."/>
            <person name="Barry K."/>
            <person name="Choi C."/>
            <person name="Clum A."/>
            <person name="Coughlan A.Y."/>
            <person name="Deshpande S."/>
            <person name="Douglass A.P."/>
            <person name="Hanson S.J."/>
            <person name="Klenk H.-P."/>
            <person name="Labutti K."/>
            <person name="Lapidus A."/>
            <person name="Lindquist E."/>
            <person name="Lipzen A."/>
            <person name="Meier-Kolthoff J.P."/>
            <person name="Ohm R.A."/>
            <person name="Otillar R.P."/>
            <person name="Pangilinan J."/>
            <person name="Peng Y."/>
            <person name="Rokas A."/>
            <person name="Rosa C.A."/>
            <person name="Scheuner C."/>
            <person name="Sibirny A.A."/>
            <person name="Slot J.C."/>
            <person name="Stielow J.B."/>
            <person name="Sun H."/>
            <person name="Kurtzman C.P."/>
            <person name="Blackwell M."/>
            <person name="Grigoriev I.V."/>
            <person name="Jeffries T.W."/>
        </authorList>
    </citation>
    <scope>NUCLEOTIDE SEQUENCE [LARGE SCALE GENOMIC DNA]</scope>
    <source>
        <strain evidence="3">NRRL Y-12698</strain>
    </source>
</reference>
<protein>
    <submittedName>
        <fullName evidence="2">Uncharacterized protein</fullName>
    </submittedName>
</protein>
<dbReference type="Proteomes" id="UP000094336">
    <property type="component" value="Unassembled WGS sequence"/>
</dbReference>
<dbReference type="PANTHER" id="PTHR38698:SF1">
    <property type="entry name" value="FUNGAL PROTEIN"/>
    <property type="match status" value="1"/>
</dbReference>
<dbReference type="Pfam" id="PF17104">
    <property type="entry name" value="YBL010C_LAA2"/>
    <property type="match status" value="1"/>
</dbReference>
<evidence type="ECO:0000256" key="1">
    <source>
        <dbReference type="SAM" id="MobiDB-lite"/>
    </source>
</evidence>
<proteinExistence type="predicted"/>
<evidence type="ECO:0000313" key="3">
    <source>
        <dbReference type="Proteomes" id="UP000094336"/>
    </source>
</evidence>
<dbReference type="RefSeq" id="XP_018984507.1">
    <property type="nucleotide sequence ID" value="XM_019132854.1"/>
</dbReference>
<dbReference type="EMBL" id="KV454433">
    <property type="protein sequence ID" value="ODQ79179.1"/>
    <property type="molecule type" value="Genomic_DNA"/>
</dbReference>
<dbReference type="OrthoDB" id="5378975at2759"/>
<dbReference type="PANTHER" id="PTHR38698">
    <property type="entry name" value="EXPRESSED PROTEIN"/>
    <property type="match status" value="1"/>
</dbReference>
<feature type="region of interest" description="Disordered" evidence="1">
    <location>
        <begin position="1"/>
        <end position="107"/>
    </location>
</feature>
<dbReference type="GeneID" id="30150707"/>
<dbReference type="STRING" id="984486.A0A1E3QN95"/>
<organism evidence="2 3">
    <name type="scientific">Babjeviella inositovora NRRL Y-12698</name>
    <dbReference type="NCBI Taxonomy" id="984486"/>
    <lineage>
        <taxon>Eukaryota</taxon>
        <taxon>Fungi</taxon>
        <taxon>Dikarya</taxon>
        <taxon>Ascomycota</taxon>
        <taxon>Saccharomycotina</taxon>
        <taxon>Pichiomycetes</taxon>
        <taxon>Serinales incertae sedis</taxon>
        <taxon>Babjeviella</taxon>
    </lineage>
</organism>
<sequence>MNGNKSTDGLEPEETKVDEIELEENALRESEQDAEPVDEPPFNANTKHELRDEDTIYEPREDEGMTSNADPDSEDDDFGSFDDASFNLEPASEKGTMPDPGPIQESYNTDSLLGLVTSRIQRIFSDATEPSHPSVAYNPNLESHILLNERSHALYSRLSTVPRLTPQDWKKSKIRRHLLVNLSIPVDLGDSHRRNIDEEDLFSYTQYKDLKYEVPDLSDLKLTASEQEAILDSPEARITEAENISQKSVTYLQTLSVEELAALEAEMSSIVGSLEAVNAVWLDRLKKLKHDNTTYESVVENFVGHTQRLTREEILKKVTLEKQKKKRMGFWGK</sequence>